<dbReference type="WBParaSite" id="maker-unitig_39087-snap-gene-0.2-mRNA-1">
    <property type="protein sequence ID" value="maker-unitig_39087-snap-gene-0.2-mRNA-1"/>
    <property type="gene ID" value="maker-unitig_39087-snap-gene-0.2"/>
</dbReference>
<keyword evidence="1" id="KW-1185">Reference proteome</keyword>
<organism evidence="1 2">
    <name type="scientific">Macrostomum lignano</name>
    <dbReference type="NCBI Taxonomy" id="282301"/>
    <lineage>
        <taxon>Eukaryota</taxon>
        <taxon>Metazoa</taxon>
        <taxon>Spiralia</taxon>
        <taxon>Lophotrochozoa</taxon>
        <taxon>Platyhelminthes</taxon>
        <taxon>Rhabditophora</taxon>
        <taxon>Macrostomorpha</taxon>
        <taxon>Macrostomida</taxon>
        <taxon>Macrostomidae</taxon>
        <taxon>Macrostomum</taxon>
    </lineage>
</organism>
<reference evidence="2" key="1">
    <citation type="submission" date="2016-11" db="UniProtKB">
        <authorList>
            <consortium name="WormBaseParasite"/>
        </authorList>
    </citation>
    <scope>IDENTIFICATION</scope>
</reference>
<evidence type="ECO:0000313" key="2">
    <source>
        <dbReference type="WBParaSite" id="maker-unitig_39087-snap-gene-0.2-mRNA-1"/>
    </source>
</evidence>
<dbReference type="AlphaFoldDB" id="A0A1I8FLE3"/>
<proteinExistence type="predicted"/>
<evidence type="ECO:0000313" key="1">
    <source>
        <dbReference type="Proteomes" id="UP000095280"/>
    </source>
</evidence>
<protein>
    <submittedName>
        <fullName evidence="2">Fibronectin type-III domain-containing protein</fullName>
    </submittedName>
</protein>
<sequence length="170" mass="18821">MFQILCLCAVVGVAIVLSISLPATVYVWRRTASPRLEFSGSTEQPQTGDQLTYLWSLTAAERDPNTVYYYERTGASGSPPSVEETDAEYGETVLRGADGSGSCRILRAVKVICKFEFHCSDSALEKPKLHIREHWLTEPAIYRLIACFPGSVYKTGNACQTLSSDIKEIF</sequence>
<accession>A0A1I8FLE3</accession>
<dbReference type="Proteomes" id="UP000095280">
    <property type="component" value="Unplaced"/>
</dbReference>
<name>A0A1I8FLE3_9PLAT</name>